<dbReference type="Pfam" id="PF14138">
    <property type="entry name" value="COX16"/>
    <property type="match status" value="1"/>
</dbReference>
<keyword evidence="4" id="KW-0999">Mitochondrion inner membrane</keyword>
<dbReference type="InterPro" id="IPR020164">
    <property type="entry name" value="Cyt_c_Oxase_assmbl_COX16"/>
</dbReference>
<feature type="transmembrane region" description="Helical" evidence="8">
    <location>
        <begin position="18"/>
        <end position="36"/>
    </location>
</feature>
<evidence type="ECO:0000256" key="5">
    <source>
        <dbReference type="ARBA" id="ARBA00022989"/>
    </source>
</evidence>
<dbReference type="EMBL" id="HBEQ01008040">
    <property type="protein sequence ID" value="CAD8519007.1"/>
    <property type="molecule type" value="Transcribed_RNA"/>
</dbReference>
<keyword evidence="3 8" id="KW-0812">Transmembrane</keyword>
<evidence type="ECO:0000256" key="4">
    <source>
        <dbReference type="ARBA" id="ARBA00022792"/>
    </source>
</evidence>
<dbReference type="GO" id="GO:0005743">
    <property type="term" value="C:mitochondrial inner membrane"/>
    <property type="evidence" value="ECO:0007669"/>
    <property type="project" value="UniProtKB-SubCell"/>
</dbReference>
<evidence type="ECO:0000256" key="2">
    <source>
        <dbReference type="ARBA" id="ARBA00008370"/>
    </source>
</evidence>
<accession>A0A7S0NKU7</accession>
<evidence type="ECO:0000256" key="1">
    <source>
        <dbReference type="ARBA" id="ARBA00004434"/>
    </source>
</evidence>
<organism evidence="9">
    <name type="scientific">Micromonas pusilla</name>
    <name type="common">Picoplanktonic green alga</name>
    <name type="synonym">Chromulina pusilla</name>
    <dbReference type="NCBI Taxonomy" id="38833"/>
    <lineage>
        <taxon>Eukaryota</taxon>
        <taxon>Viridiplantae</taxon>
        <taxon>Chlorophyta</taxon>
        <taxon>Mamiellophyceae</taxon>
        <taxon>Mamiellales</taxon>
        <taxon>Mamiellaceae</taxon>
        <taxon>Micromonas</taxon>
    </lineage>
</organism>
<keyword evidence="7 8" id="KW-0472">Membrane</keyword>
<protein>
    <submittedName>
        <fullName evidence="9">Uncharacterized protein</fullName>
    </submittedName>
</protein>
<reference evidence="9" key="1">
    <citation type="submission" date="2021-01" db="EMBL/GenBank/DDBJ databases">
        <authorList>
            <person name="Corre E."/>
            <person name="Pelletier E."/>
            <person name="Niang G."/>
            <person name="Scheremetjew M."/>
            <person name="Finn R."/>
            <person name="Kale V."/>
            <person name="Holt S."/>
            <person name="Cochrane G."/>
            <person name="Meng A."/>
            <person name="Brown T."/>
            <person name="Cohen L."/>
        </authorList>
    </citation>
    <scope>NUCLEOTIDE SEQUENCE</scope>
    <source>
        <strain evidence="9">CCMP1723</strain>
    </source>
</reference>
<keyword evidence="6" id="KW-0496">Mitochondrion</keyword>
<proteinExistence type="inferred from homology"/>
<name>A0A7S0NKU7_MICPS</name>
<keyword evidence="5 8" id="KW-1133">Transmembrane helix</keyword>
<comment type="subcellular location">
    <subcellularLocation>
        <location evidence="1">Mitochondrion inner membrane</location>
        <topology evidence="1">Single-pass membrane protein</topology>
    </subcellularLocation>
</comment>
<evidence type="ECO:0000256" key="8">
    <source>
        <dbReference type="SAM" id="Phobius"/>
    </source>
</evidence>
<comment type="similarity">
    <text evidence="2">Belongs to the COX16 family.</text>
</comment>
<evidence type="ECO:0000256" key="3">
    <source>
        <dbReference type="ARBA" id="ARBA00022692"/>
    </source>
</evidence>
<evidence type="ECO:0000313" key="9">
    <source>
        <dbReference type="EMBL" id="CAD8519007.1"/>
    </source>
</evidence>
<gene>
    <name evidence="9" type="ORF">MCOM1403_LOCUS6433</name>
</gene>
<evidence type="ECO:0000256" key="6">
    <source>
        <dbReference type="ARBA" id="ARBA00023128"/>
    </source>
</evidence>
<sequence length="118" mass="13541">MSRPGTTRGSSYPFLQRGLPFFAFMIGGSYGISILLQGRNEVRDAKADVTDMRAPSKTQNVRRKNMAFDIDAERERTIEELGGLEKDLDMVPVPRPWEEPGAKRRRWWKGVKRWWGGA</sequence>
<evidence type="ECO:0000256" key="7">
    <source>
        <dbReference type="ARBA" id="ARBA00023136"/>
    </source>
</evidence>
<dbReference type="AlphaFoldDB" id="A0A7S0NKU7"/>